<dbReference type="HOGENOM" id="CLU_2233823_0_0_9"/>
<dbReference type="EMBL" id="CP011114">
    <property type="protein sequence ID" value="AKG35644.1"/>
    <property type="molecule type" value="Genomic_DNA"/>
</dbReference>
<dbReference type="Proteomes" id="UP000034189">
    <property type="component" value="Chromosome"/>
</dbReference>
<gene>
    <name evidence="1" type="ORF">VK70_14550</name>
</gene>
<evidence type="ECO:0000313" key="1">
    <source>
        <dbReference type="EMBL" id="AKG35644.1"/>
    </source>
</evidence>
<reference evidence="1 2" key="2">
    <citation type="journal article" date="2016" name="Genome Announc.">
        <title>Genome Sequence of a Gram-Positive Diazotroph, Paenibacillus durus Type Strain ATCC 35681.</title>
        <authorList>
            <person name="Halim M.A."/>
            <person name="Rahman A.Y."/>
            <person name="Sim K.S."/>
            <person name="Yam H.C."/>
            <person name="Rahim A.A."/>
            <person name="Ghazali A.H."/>
            <person name="Najimudin N."/>
        </authorList>
    </citation>
    <scope>NUCLEOTIDE SEQUENCE [LARGE SCALE GENOMIC DNA]</scope>
    <source>
        <strain evidence="1 2">ATCC 35681</strain>
    </source>
</reference>
<dbReference type="RefSeq" id="WP_025696293.1">
    <property type="nucleotide sequence ID" value="NZ_ASQQ01000437.1"/>
</dbReference>
<proteinExistence type="predicted"/>
<sequence length="105" mass="11633">MHKVATGLRGKLQNGDTLTADDVQEARIYAERYPSPTNLALYSQIKRDYENPSERPAPAPEPPKVTAEDVEAARVAAQRNPTPAVIARWALAKREYERGTADESN</sequence>
<accession>A0A0F7FBF6</accession>
<evidence type="ECO:0000313" key="2">
    <source>
        <dbReference type="Proteomes" id="UP000034189"/>
    </source>
</evidence>
<protein>
    <submittedName>
        <fullName evidence="1">Uncharacterized protein</fullName>
    </submittedName>
</protein>
<dbReference type="PATRIC" id="fig|1333534.5.peg.3206"/>
<organism evidence="1 2">
    <name type="scientific">Paenibacillus durus ATCC 35681</name>
    <dbReference type="NCBI Taxonomy" id="1333534"/>
    <lineage>
        <taxon>Bacteria</taxon>
        <taxon>Bacillati</taxon>
        <taxon>Bacillota</taxon>
        <taxon>Bacilli</taxon>
        <taxon>Bacillales</taxon>
        <taxon>Paenibacillaceae</taxon>
        <taxon>Paenibacillus</taxon>
    </lineage>
</organism>
<reference evidence="1 2" key="1">
    <citation type="submission" date="2015-03" db="EMBL/GenBank/DDBJ databases">
        <authorList>
            <person name="Abdul Halim M."/>
        </authorList>
    </citation>
    <scope>NUCLEOTIDE SEQUENCE [LARGE SCALE GENOMIC DNA]</scope>
    <source>
        <strain evidence="1 2">ATCC 35681</strain>
    </source>
</reference>
<name>A0A0F7FBF6_PAEDU</name>
<dbReference type="AlphaFoldDB" id="A0A0F7FBF6"/>